<reference evidence="1 2" key="1">
    <citation type="journal article" date="2014" name="Curr. Biol.">
        <title>The genome of the clonal raider ant Cerapachys biroi.</title>
        <authorList>
            <person name="Oxley P.R."/>
            <person name="Ji L."/>
            <person name="Fetter-Pruneda I."/>
            <person name="McKenzie S.K."/>
            <person name="Li C."/>
            <person name="Hu H."/>
            <person name="Zhang G."/>
            <person name="Kronauer D.J."/>
        </authorList>
    </citation>
    <scope>NUCLEOTIDE SEQUENCE [LARGE SCALE GENOMIC DNA]</scope>
</reference>
<keyword evidence="2" id="KW-1185">Reference proteome</keyword>
<accession>A0A026VSA7</accession>
<proteinExistence type="predicted"/>
<organism evidence="1 2">
    <name type="scientific">Ooceraea biroi</name>
    <name type="common">Clonal raider ant</name>
    <name type="synonym">Cerapachys biroi</name>
    <dbReference type="NCBI Taxonomy" id="2015173"/>
    <lineage>
        <taxon>Eukaryota</taxon>
        <taxon>Metazoa</taxon>
        <taxon>Ecdysozoa</taxon>
        <taxon>Arthropoda</taxon>
        <taxon>Hexapoda</taxon>
        <taxon>Insecta</taxon>
        <taxon>Pterygota</taxon>
        <taxon>Neoptera</taxon>
        <taxon>Endopterygota</taxon>
        <taxon>Hymenoptera</taxon>
        <taxon>Apocrita</taxon>
        <taxon>Aculeata</taxon>
        <taxon>Formicoidea</taxon>
        <taxon>Formicidae</taxon>
        <taxon>Dorylinae</taxon>
        <taxon>Ooceraea</taxon>
    </lineage>
</organism>
<evidence type="ECO:0000313" key="2">
    <source>
        <dbReference type="Proteomes" id="UP000053097"/>
    </source>
</evidence>
<dbReference type="Proteomes" id="UP000053097">
    <property type="component" value="Unassembled WGS sequence"/>
</dbReference>
<protein>
    <submittedName>
        <fullName evidence="1">Uncharacterized protein</fullName>
    </submittedName>
</protein>
<name>A0A026VSA7_OOCBI</name>
<evidence type="ECO:0000313" key="1">
    <source>
        <dbReference type="EMBL" id="EZA46613.1"/>
    </source>
</evidence>
<dbReference type="AlphaFoldDB" id="A0A026VSA7"/>
<gene>
    <name evidence="1" type="ORF">X777_03180</name>
</gene>
<dbReference type="EMBL" id="KK108837">
    <property type="protein sequence ID" value="EZA46613.1"/>
    <property type="molecule type" value="Genomic_DNA"/>
</dbReference>
<sequence>MTNWACNDEDKLKVKFIGAVTSTRSRVSRGSDNGPAVVSSPHPRRLKQSCVCAVSYNFFDLAAEARRDRSDAFPAEVSREQAKQETARTYTVAHIHAVAHIRNVGSTDQFSFLPSASRGIPLLFFSATVAVPPSLLQITKRHVGKELPILLLLWLI</sequence>